<name>A0ABQ8S8Y9_PERAM</name>
<keyword evidence="2" id="KW-1185">Reference proteome</keyword>
<protein>
    <recommendedName>
        <fullName evidence="3">DUF659 domain-containing protein</fullName>
    </recommendedName>
</protein>
<accession>A0ABQ8S8Y9</accession>
<dbReference type="Proteomes" id="UP001148838">
    <property type="component" value="Unassembled WGS sequence"/>
</dbReference>
<proteinExistence type="predicted"/>
<organism evidence="1 2">
    <name type="scientific">Periplaneta americana</name>
    <name type="common">American cockroach</name>
    <name type="synonym">Blatta americana</name>
    <dbReference type="NCBI Taxonomy" id="6978"/>
    <lineage>
        <taxon>Eukaryota</taxon>
        <taxon>Metazoa</taxon>
        <taxon>Ecdysozoa</taxon>
        <taxon>Arthropoda</taxon>
        <taxon>Hexapoda</taxon>
        <taxon>Insecta</taxon>
        <taxon>Pterygota</taxon>
        <taxon>Neoptera</taxon>
        <taxon>Polyneoptera</taxon>
        <taxon>Dictyoptera</taxon>
        <taxon>Blattodea</taxon>
        <taxon>Blattoidea</taxon>
        <taxon>Blattidae</taxon>
        <taxon>Blattinae</taxon>
        <taxon>Periplaneta</taxon>
    </lineage>
</organism>
<reference evidence="1 2" key="1">
    <citation type="journal article" date="2022" name="Allergy">
        <title>Genome assembly and annotation of Periplaneta americana reveal a comprehensive cockroach allergen profile.</title>
        <authorList>
            <person name="Wang L."/>
            <person name="Xiong Q."/>
            <person name="Saelim N."/>
            <person name="Wang L."/>
            <person name="Nong W."/>
            <person name="Wan A.T."/>
            <person name="Shi M."/>
            <person name="Liu X."/>
            <person name="Cao Q."/>
            <person name="Hui J.H.L."/>
            <person name="Sookrung N."/>
            <person name="Leung T.F."/>
            <person name="Tungtrongchitr A."/>
            <person name="Tsui S.K.W."/>
        </authorList>
    </citation>
    <scope>NUCLEOTIDE SEQUENCE [LARGE SCALE GENOMIC DNA]</scope>
    <source>
        <strain evidence="1">PWHHKU_190912</strain>
    </source>
</reference>
<comment type="caution">
    <text evidence="1">The sequence shown here is derived from an EMBL/GenBank/DDBJ whole genome shotgun (WGS) entry which is preliminary data.</text>
</comment>
<evidence type="ECO:0008006" key="3">
    <source>
        <dbReference type="Google" id="ProtNLM"/>
    </source>
</evidence>
<gene>
    <name evidence="1" type="ORF">ANN_19099</name>
</gene>
<sequence length="132" mass="14804">MKIIKDKIKNKKIWISIDESPDPMGLFIANVIVGPLDPSEDESMKPFLLTTECLEKVNNSTIAQLFTSSLQLLWPEEIQYGNVLLFISDAAPYMKKAGIALKVLFPNILHVNCVTHGFHSDRIDTMLVSGCR</sequence>
<evidence type="ECO:0000313" key="2">
    <source>
        <dbReference type="Proteomes" id="UP001148838"/>
    </source>
</evidence>
<evidence type="ECO:0000313" key="1">
    <source>
        <dbReference type="EMBL" id="KAJ4430511.1"/>
    </source>
</evidence>
<dbReference type="EMBL" id="JAJSOF020000031">
    <property type="protein sequence ID" value="KAJ4430511.1"/>
    <property type="molecule type" value="Genomic_DNA"/>
</dbReference>